<protein>
    <recommendedName>
        <fullName evidence="3">Bacteriophage protein</fullName>
    </recommendedName>
</protein>
<comment type="caution">
    <text evidence="1">The sequence shown here is derived from an EMBL/GenBank/DDBJ whole genome shotgun (WGS) entry which is preliminary data.</text>
</comment>
<name>A0AB74FG26_9MYCO</name>
<gene>
    <name evidence="1" type="ORF">SAMEA2152244_03640</name>
</gene>
<organism evidence="1 2">
    <name type="scientific">Mycobacteroides abscessus subsp. abscessus</name>
    <dbReference type="NCBI Taxonomy" id="1185650"/>
    <lineage>
        <taxon>Bacteria</taxon>
        <taxon>Bacillati</taxon>
        <taxon>Actinomycetota</taxon>
        <taxon>Actinomycetes</taxon>
        <taxon>Mycobacteriales</taxon>
        <taxon>Mycobacteriaceae</taxon>
        <taxon>Mycobacteroides</taxon>
        <taxon>Mycobacteroides abscessus</taxon>
    </lineage>
</organism>
<dbReference type="AlphaFoldDB" id="A0AB74FG26"/>
<proteinExistence type="predicted"/>
<dbReference type="Proteomes" id="UP000184831">
    <property type="component" value="Unassembled WGS sequence"/>
</dbReference>
<sequence>MSSYRRRNWTPYGMAHILDESRQSVTRYLQFLRQEKDMGLDPRLVPMRAGIELMSASPTLYWMNKTAVDVAAGLAARGVPDHTTEEVLASAKVSAHGFLCFASPLGQWRWLTASDGKPREVTWDGLCWGHIYDRRRKTRRFSVEILSRMSGQRSLISDVRGDAPLIGVGGFNFDSDEAMWEKNITSIDPTGPALTPAEYSHGAALITSVLLTMGQPRMTSQTALGAADGVGAPRSSTDEPPKPPEVILIDLLRPPGTTARGAGLQSRDHDFRWWVCGYWRMQPCGPGNIERKLVYVRPHTKGPADKPLVNPTRVYVVRPDPPNDLTGIVGQ</sequence>
<accession>A0AB74FG26</accession>
<dbReference type="EMBL" id="FSQE01000007">
    <property type="protein sequence ID" value="SIN25305.1"/>
    <property type="molecule type" value="Genomic_DNA"/>
</dbReference>
<evidence type="ECO:0008006" key="3">
    <source>
        <dbReference type="Google" id="ProtNLM"/>
    </source>
</evidence>
<evidence type="ECO:0000313" key="2">
    <source>
        <dbReference type="Proteomes" id="UP000184831"/>
    </source>
</evidence>
<evidence type="ECO:0000313" key="1">
    <source>
        <dbReference type="EMBL" id="SIN25305.1"/>
    </source>
</evidence>
<reference evidence="1 2" key="1">
    <citation type="submission" date="2016-11" db="EMBL/GenBank/DDBJ databases">
        <authorList>
            <consortium name="Pathogen Informatics"/>
        </authorList>
    </citation>
    <scope>NUCLEOTIDE SEQUENCE [LARGE SCALE GENOMIC DNA]</scope>
    <source>
        <strain evidence="1 2">696</strain>
    </source>
</reference>